<gene>
    <name evidence="4" type="ORF">Q5P01_009000</name>
</gene>
<dbReference type="InterPro" id="IPR049561">
    <property type="entry name" value="NSUN5_7_fdxn-like"/>
</dbReference>
<dbReference type="PANTHER" id="PTHR14663:SF2">
    <property type="entry name" value="METHYLTRANSFERASE NSUN7-RELATED"/>
    <property type="match status" value="1"/>
</dbReference>
<accession>A0AA88SS58</accession>
<feature type="domain" description="SAM-dependent MTase RsmB/NOP-type" evidence="3">
    <location>
        <begin position="285"/>
        <end position="612"/>
    </location>
</feature>
<dbReference type="GO" id="GO:0008168">
    <property type="term" value="F:methyltransferase activity"/>
    <property type="evidence" value="ECO:0007669"/>
    <property type="project" value="UniProtKB-KW"/>
</dbReference>
<evidence type="ECO:0000256" key="2">
    <source>
        <dbReference type="SAM" id="MobiDB-lite"/>
    </source>
</evidence>
<organism evidence="4 5">
    <name type="scientific">Channa striata</name>
    <name type="common">Snakehead murrel</name>
    <name type="synonym">Ophicephalus striatus</name>
    <dbReference type="NCBI Taxonomy" id="64152"/>
    <lineage>
        <taxon>Eukaryota</taxon>
        <taxon>Metazoa</taxon>
        <taxon>Chordata</taxon>
        <taxon>Craniata</taxon>
        <taxon>Vertebrata</taxon>
        <taxon>Euteleostomi</taxon>
        <taxon>Actinopterygii</taxon>
        <taxon>Neopterygii</taxon>
        <taxon>Teleostei</taxon>
        <taxon>Neoteleostei</taxon>
        <taxon>Acanthomorphata</taxon>
        <taxon>Anabantaria</taxon>
        <taxon>Anabantiformes</taxon>
        <taxon>Channoidei</taxon>
        <taxon>Channidae</taxon>
        <taxon>Channa</taxon>
    </lineage>
</organism>
<dbReference type="GO" id="GO:0032259">
    <property type="term" value="P:methylation"/>
    <property type="evidence" value="ECO:0007669"/>
    <property type="project" value="UniProtKB-KW"/>
</dbReference>
<dbReference type="Gene3D" id="3.40.50.150">
    <property type="entry name" value="Vaccinia Virus protein VP39"/>
    <property type="match status" value="1"/>
</dbReference>
<feature type="binding site" evidence="1">
    <location>
        <position position="426"/>
    </location>
    <ligand>
        <name>S-adenosyl-L-methionine</name>
        <dbReference type="ChEBI" id="CHEBI:59789"/>
    </ligand>
</feature>
<dbReference type="InterPro" id="IPR029063">
    <property type="entry name" value="SAM-dependent_MTases_sf"/>
</dbReference>
<dbReference type="Gene3D" id="3.30.70.1170">
    <property type="entry name" value="Sun protein, domain 3"/>
    <property type="match status" value="1"/>
</dbReference>
<protein>
    <recommendedName>
        <fullName evidence="3">SAM-dependent MTase RsmB/NOP-type domain-containing protein</fullName>
    </recommendedName>
</protein>
<keyword evidence="1" id="KW-0489">Methyltransferase</keyword>
<keyword evidence="1" id="KW-0949">S-adenosyl-L-methionine</keyword>
<feature type="region of interest" description="Disordered" evidence="2">
    <location>
        <begin position="63"/>
        <end position="96"/>
    </location>
</feature>
<evidence type="ECO:0000259" key="3">
    <source>
        <dbReference type="PROSITE" id="PS51686"/>
    </source>
</evidence>
<dbReference type="PANTHER" id="PTHR14663">
    <property type="entry name" value="METHYLTRANSFERASE NSUN7-RELATED"/>
    <property type="match status" value="1"/>
</dbReference>
<evidence type="ECO:0000313" key="4">
    <source>
        <dbReference type="EMBL" id="KAK2849166.1"/>
    </source>
</evidence>
<comment type="caution">
    <text evidence="4">The sequence shown here is derived from an EMBL/GenBank/DDBJ whole genome shotgun (WGS) entry which is preliminary data.</text>
</comment>
<dbReference type="Pfam" id="PF21148">
    <property type="entry name" value="NSUN5_fdxn-like"/>
    <property type="match status" value="1"/>
</dbReference>
<comment type="caution">
    <text evidence="1">Lacks conserved residue(s) required for the propagation of feature annotation.</text>
</comment>
<dbReference type="AlphaFoldDB" id="A0AA88SS58"/>
<keyword evidence="1" id="KW-0808">Transferase</keyword>
<sequence length="827" mass="92260">MVMLGRVTASSSICGDAHRRLTEPDLRSSQSKRNCGNGKRAAVRKCASSLQWLWGKGDRNQLFSEGAGQHSETMVRTKKPGGRPNRPSTIKSKKTASPIAISKDLTPLDDPVCSVTPLAFPELQTCCQDQLEFPDKVYLLAAAIFLNNHMEKPAARQLVNYGGERGIALPELKDEEMQRWAYELAFNSLKYQELLEDIMIDSGFYFTQLREKDQMALVAVTLYDFQDRKFLPWEHQGEEDIIQEVRDVKNNLLRFKTKLAASLARCRIKHDLLSIECILPESVKIKQERSSSLPLYAWINTLRSSHDEVQSILKSGGFSEVRSVGQLEGQSFCQDVHCRDMLVFPASLKAQLYYTTLISDHKLIIQDKACSLGPYAVCSLLPEEGDVLMVGCFSGLTILHTASLIAEKCKSNSNHSQHTIYVCVSDRTDGQREELQQAVSAMGCKNVKLISEVFQSLSGGDKRLQKVSIILLTPKCSLSAVSNPVEFILQENGDIDLLQDLSHGSVAQSKLEALVAQQTKDIDHALKFPKVMAVVYSTYSSHSEENEKLVNRALDQAHSQQEGEPKQANFRPDLHLFSSFNQAAGSGEAGPFFMLEPSDISNGCFLAVLTREPEPEIKESPQEILARANAKGLLDKINCNQPTRKEHSKHTKKMKKTSCAHAAQSHLSVNVPSKHQDTKGSNNTPLCGHHKLPNRQMLFQEKPEALCLQGLKNTLTSSFSFSKPETSALTKRINPLYPTVASTTNLHPNPPPATPVVRPRRGRQEELKPVVVVLPPVHFPEIFPPQHKRSGFSPNINLSKWRFPAQTVPRSSSDLYKDFMVKSQPLF</sequence>
<reference evidence="4" key="1">
    <citation type="submission" date="2023-07" db="EMBL/GenBank/DDBJ databases">
        <title>Chromosome-level Genome Assembly of Striped Snakehead (Channa striata).</title>
        <authorList>
            <person name="Liu H."/>
        </authorList>
    </citation>
    <scope>NUCLEOTIDE SEQUENCE</scope>
    <source>
        <strain evidence="4">Gz</strain>
        <tissue evidence="4">Muscle</tissue>
    </source>
</reference>
<evidence type="ECO:0000256" key="1">
    <source>
        <dbReference type="PROSITE-ProRule" id="PRU01023"/>
    </source>
</evidence>
<dbReference type="PROSITE" id="PS51686">
    <property type="entry name" value="SAM_MT_RSMB_NOP"/>
    <property type="match status" value="1"/>
</dbReference>
<dbReference type="GO" id="GO:0003723">
    <property type="term" value="F:RNA binding"/>
    <property type="evidence" value="ECO:0007669"/>
    <property type="project" value="UniProtKB-UniRule"/>
</dbReference>
<dbReference type="InterPro" id="IPR042620">
    <property type="entry name" value="NSUN7"/>
</dbReference>
<keyword evidence="5" id="KW-1185">Reference proteome</keyword>
<dbReference type="EMBL" id="JAUPFM010000006">
    <property type="protein sequence ID" value="KAK2849166.1"/>
    <property type="molecule type" value="Genomic_DNA"/>
</dbReference>
<evidence type="ECO:0000313" key="5">
    <source>
        <dbReference type="Proteomes" id="UP001187415"/>
    </source>
</evidence>
<keyword evidence="1" id="KW-0694">RNA-binding</keyword>
<feature type="compositionally biased region" description="Polar residues" evidence="2">
    <location>
        <begin position="668"/>
        <end position="685"/>
    </location>
</feature>
<feature type="region of interest" description="Disordered" evidence="2">
    <location>
        <begin position="668"/>
        <end position="689"/>
    </location>
</feature>
<comment type="similarity">
    <text evidence="1">Belongs to the class I-like SAM-binding methyltransferase superfamily. RsmB/NOP family.</text>
</comment>
<dbReference type="Proteomes" id="UP001187415">
    <property type="component" value="Unassembled WGS sequence"/>
</dbReference>
<dbReference type="SUPFAM" id="SSF53335">
    <property type="entry name" value="S-adenosyl-L-methionine-dependent methyltransferases"/>
    <property type="match status" value="1"/>
</dbReference>
<dbReference type="InterPro" id="IPR001678">
    <property type="entry name" value="MeTrfase_RsmB-F_NOP2_dom"/>
</dbReference>
<name>A0AA88SS58_CHASR</name>
<proteinExistence type="inferred from homology"/>